<dbReference type="InterPro" id="IPR034193">
    <property type="entry name" value="PCSK9_ProteinaseK-like"/>
</dbReference>
<feature type="chain" id="PRO_5047366597" evidence="8">
    <location>
        <begin position="33"/>
        <end position="416"/>
    </location>
</feature>
<gene>
    <name evidence="11" type="primary">ALP1</name>
    <name evidence="11" type="ORF">LTR24_006547</name>
</gene>
<dbReference type="EMBL" id="JAVRRG010000086">
    <property type="protein sequence ID" value="KAK5087587.1"/>
    <property type="molecule type" value="Genomic_DNA"/>
</dbReference>
<evidence type="ECO:0000313" key="11">
    <source>
        <dbReference type="EMBL" id="KAK5087587.1"/>
    </source>
</evidence>
<evidence type="ECO:0000259" key="10">
    <source>
        <dbReference type="Pfam" id="PF05922"/>
    </source>
</evidence>
<keyword evidence="6" id="KW-0865">Zymogen</keyword>
<dbReference type="PROSITE" id="PS51892">
    <property type="entry name" value="SUBTILASE"/>
    <property type="match status" value="1"/>
</dbReference>
<dbReference type="Proteomes" id="UP001345013">
    <property type="component" value="Unassembled WGS sequence"/>
</dbReference>
<evidence type="ECO:0000256" key="8">
    <source>
        <dbReference type="SAM" id="SignalP"/>
    </source>
</evidence>
<keyword evidence="5 7" id="KW-0720">Serine protease</keyword>
<evidence type="ECO:0000259" key="9">
    <source>
        <dbReference type="Pfam" id="PF00082"/>
    </source>
</evidence>
<dbReference type="InterPro" id="IPR023828">
    <property type="entry name" value="Peptidase_S8_Ser-AS"/>
</dbReference>
<keyword evidence="4 7" id="KW-0378">Hydrolase</keyword>
<feature type="active site" description="Charge relay system" evidence="7">
    <location>
        <position position="174"/>
    </location>
</feature>
<dbReference type="InterPro" id="IPR000209">
    <property type="entry name" value="Peptidase_S8/S53_dom"/>
</dbReference>
<reference evidence="11 12" key="1">
    <citation type="submission" date="2023-08" db="EMBL/GenBank/DDBJ databases">
        <title>Black Yeasts Isolated from many extreme environments.</title>
        <authorList>
            <person name="Coleine C."/>
            <person name="Stajich J.E."/>
            <person name="Selbmann L."/>
        </authorList>
    </citation>
    <scope>NUCLEOTIDE SEQUENCE [LARGE SCALE GENOMIC DNA]</scope>
    <source>
        <strain evidence="11 12">CCFEE 5885</strain>
    </source>
</reference>
<dbReference type="PRINTS" id="PR00723">
    <property type="entry name" value="SUBTILISIN"/>
</dbReference>
<protein>
    <submittedName>
        <fullName evidence="11">Basic amino-acid permease</fullName>
        <ecNumber evidence="11">3.4.21.63</ecNumber>
    </submittedName>
</protein>
<sequence length="416" mass="43617">MHKESSYRYGVRRASETCAALALAAVLPLSNAAPVPAPQDETAVQTLSVSGKYIVTLKDTADPDAHVAWVSGVHARSLARRQEGEESTMGVEKEYQIDGWKAYVGHFDEATIAEIQASEDVEEIEEDQIWTISVATSQRSSTWGLSSISHKKLGQSDYIYDSTAGKGTYGYVVDTGINTNHVEFEGRASSGYSVFSGSNADTAGHGTHVAGTIGSKTYGVAKKANLIAVKVFQGEQSTTSNILDGYQWAVNDIRAKGRQAKAAINMSLGGGFSSAFNKAVTAAYNAGVVTVVAAGNDNVDAYQQSPASAPEAITVGSIDKSNRRSYFSNFGSVLDIFAPGSDILSTWIGSTTATNTISGTSMAAPHVVGLVLYLQALEGLSSPAAVANRLTELATTGTVSDVQGSLNRLAYNGNGA</sequence>
<dbReference type="Pfam" id="PF05922">
    <property type="entry name" value="Inhibitor_I9"/>
    <property type="match status" value="1"/>
</dbReference>
<dbReference type="EC" id="3.4.21.63" evidence="11"/>
<dbReference type="Gene3D" id="3.30.70.80">
    <property type="entry name" value="Peptidase S8 propeptide/proteinase inhibitor I9"/>
    <property type="match status" value="1"/>
</dbReference>
<accession>A0ABR0K7F5</accession>
<dbReference type="InterPro" id="IPR050131">
    <property type="entry name" value="Peptidase_S8_subtilisin-like"/>
</dbReference>
<evidence type="ECO:0000313" key="12">
    <source>
        <dbReference type="Proteomes" id="UP001345013"/>
    </source>
</evidence>
<feature type="domain" description="Peptidase S8/S53" evidence="9">
    <location>
        <begin position="172"/>
        <end position="397"/>
    </location>
</feature>
<feature type="signal peptide" evidence="8">
    <location>
        <begin position="1"/>
        <end position="32"/>
    </location>
</feature>
<feature type="active site" description="Charge relay system" evidence="7">
    <location>
        <position position="361"/>
    </location>
</feature>
<dbReference type="SUPFAM" id="SSF52743">
    <property type="entry name" value="Subtilisin-like"/>
    <property type="match status" value="1"/>
</dbReference>
<comment type="caution">
    <text evidence="11">The sequence shown here is derived from an EMBL/GenBank/DDBJ whole genome shotgun (WGS) entry which is preliminary data.</text>
</comment>
<evidence type="ECO:0000256" key="6">
    <source>
        <dbReference type="ARBA" id="ARBA00023145"/>
    </source>
</evidence>
<dbReference type="CDD" id="cd04077">
    <property type="entry name" value="Peptidases_S8_PCSK9_ProteinaseK_like"/>
    <property type="match status" value="1"/>
</dbReference>
<dbReference type="PANTHER" id="PTHR43806:SF58">
    <property type="entry name" value="ALKALINE PROTEASE 1-RELATED"/>
    <property type="match status" value="1"/>
</dbReference>
<feature type="domain" description="Inhibitor I9" evidence="10">
    <location>
        <begin position="52"/>
        <end position="132"/>
    </location>
</feature>
<keyword evidence="3 8" id="KW-0732">Signal</keyword>
<comment type="similarity">
    <text evidence="1 7">Belongs to the peptidase S8 family.</text>
</comment>
<dbReference type="SUPFAM" id="SSF54897">
    <property type="entry name" value="Protease propeptides/inhibitors"/>
    <property type="match status" value="1"/>
</dbReference>
<name>A0ABR0K7F5_9EURO</name>
<dbReference type="InterPro" id="IPR015500">
    <property type="entry name" value="Peptidase_S8_subtilisin-rel"/>
</dbReference>
<proteinExistence type="inferred from homology"/>
<dbReference type="PROSITE" id="PS00138">
    <property type="entry name" value="SUBTILASE_SER"/>
    <property type="match status" value="1"/>
</dbReference>
<dbReference type="Pfam" id="PF00082">
    <property type="entry name" value="Peptidase_S8"/>
    <property type="match status" value="1"/>
</dbReference>
<evidence type="ECO:0000256" key="7">
    <source>
        <dbReference type="PROSITE-ProRule" id="PRU01240"/>
    </source>
</evidence>
<evidence type="ECO:0000256" key="4">
    <source>
        <dbReference type="ARBA" id="ARBA00022801"/>
    </source>
</evidence>
<keyword evidence="2 7" id="KW-0645">Protease</keyword>
<evidence type="ECO:0000256" key="2">
    <source>
        <dbReference type="ARBA" id="ARBA00022670"/>
    </source>
</evidence>
<evidence type="ECO:0000256" key="5">
    <source>
        <dbReference type="ARBA" id="ARBA00022825"/>
    </source>
</evidence>
<dbReference type="InterPro" id="IPR010259">
    <property type="entry name" value="S8pro/Inhibitor_I9"/>
</dbReference>
<evidence type="ECO:0000256" key="3">
    <source>
        <dbReference type="ARBA" id="ARBA00022729"/>
    </source>
</evidence>
<keyword evidence="12" id="KW-1185">Reference proteome</keyword>
<dbReference type="InterPro" id="IPR022398">
    <property type="entry name" value="Peptidase_S8_His-AS"/>
</dbReference>
<evidence type="ECO:0000256" key="1">
    <source>
        <dbReference type="ARBA" id="ARBA00011073"/>
    </source>
</evidence>
<dbReference type="InterPro" id="IPR036852">
    <property type="entry name" value="Peptidase_S8/S53_dom_sf"/>
</dbReference>
<dbReference type="PANTHER" id="PTHR43806">
    <property type="entry name" value="PEPTIDASE S8"/>
    <property type="match status" value="1"/>
</dbReference>
<organism evidence="11 12">
    <name type="scientific">Lithohypha guttulata</name>
    <dbReference type="NCBI Taxonomy" id="1690604"/>
    <lineage>
        <taxon>Eukaryota</taxon>
        <taxon>Fungi</taxon>
        <taxon>Dikarya</taxon>
        <taxon>Ascomycota</taxon>
        <taxon>Pezizomycotina</taxon>
        <taxon>Eurotiomycetes</taxon>
        <taxon>Chaetothyriomycetidae</taxon>
        <taxon>Chaetothyriales</taxon>
        <taxon>Trichomeriaceae</taxon>
        <taxon>Lithohypha</taxon>
    </lineage>
</organism>
<dbReference type="InterPro" id="IPR037045">
    <property type="entry name" value="S8pro/Inhibitor_I9_sf"/>
</dbReference>
<dbReference type="PROSITE" id="PS00137">
    <property type="entry name" value="SUBTILASE_HIS"/>
    <property type="match status" value="1"/>
</dbReference>
<dbReference type="Gene3D" id="3.40.50.200">
    <property type="entry name" value="Peptidase S8/S53 domain"/>
    <property type="match status" value="1"/>
</dbReference>
<dbReference type="GO" id="GO:0016787">
    <property type="term" value="F:hydrolase activity"/>
    <property type="evidence" value="ECO:0007669"/>
    <property type="project" value="UniProtKB-KW"/>
</dbReference>
<feature type="active site" description="Charge relay system" evidence="7">
    <location>
        <position position="205"/>
    </location>
</feature>